<dbReference type="PANTHER" id="PTHR14905:SF11">
    <property type="entry name" value="TINC (EUROFUNG)"/>
    <property type="match status" value="1"/>
</dbReference>
<evidence type="ECO:0000256" key="1">
    <source>
        <dbReference type="SAM" id="MobiDB-lite"/>
    </source>
</evidence>
<dbReference type="OrthoDB" id="2506204at2759"/>
<evidence type="ECO:0000256" key="2">
    <source>
        <dbReference type="SAM" id="SignalP"/>
    </source>
</evidence>
<proteinExistence type="predicted"/>
<feature type="compositionally biased region" description="Gly residues" evidence="1">
    <location>
        <begin position="830"/>
        <end position="841"/>
    </location>
</feature>
<evidence type="ECO:0008006" key="5">
    <source>
        <dbReference type="Google" id="ProtNLM"/>
    </source>
</evidence>
<evidence type="ECO:0000313" key="4">
    <source>
        <dbReference type="Proteomes" id="UP000696280"/>
    </source>
</evidence>
<dbReference type="Pfam" id="PF07217">
    <property type="entry name" value="Het-C"/>
    <property type="match status" value="2"/>
</dbReference>
<feature type="compositionally biased region" description="Gly residues" evidence="1">
    <location>
        <begin position="854"/>
        <end position="866"/>
    </location>
</feature>
<feature type="region of interest" description="Disordered" evidence="1">
    <location>
        <begin position="683"/>
        <end position="913"/>
    </location>
</feature>
<feature type="chain" id="PRO_5040447716" description="Het-C-domain-containing protein" evidence="2">
    <location>
        <begin position="26"/>
        <end position="913"/>
    </location>
</feature>
<protein>
    <recommendedName>
        <fullName evidence="5">Het-C-domain-containing protein</fullName>
    </recommendedName>
</protein>
<keyword evidence="4" id="KW-1185">Reference proteome</keyword>
<feature type="signal peptide" evidence="2">
    <location>
        <begin position="1"/>
        <end position="25"/>
    </location>
</feature>
<feature type="compositionally biased region" description="Basic and acidic residues" evidence="1">
    <location>
        <begin position="902"/>
        <end position="913"/>
    </location>
</feature>
<feature type="compositionally biased region" description="Polar residues" evidence="1">
    <location>
        <begin position="761"/>
        <end position="770"/>
    </location>
</feature>
<dbReference type="Proteomes" id="UP000696280">
    <property type="component" value="Unassembled WGS sequence"/>
</dbReference>
<accession>A0A9N9KUZ1</accession>
<dbReference type="AlphaFoldDB" id="A0A9N9KUZ1"/>
<feature type="compositionally biased region" description="Polar residues" evidence="1">
    <location>
        <begin position="729"/>
        <end position="745"/>
    </location>
</feature>
<dbReference type="EMBL" id="CAJVRL010000049">
    <property type="protein sequence ID" value="CAG8953098.1"/>
    <property type="molecule type" value="Genomic_DNA"/>
</dbReference>
<dbReference type="PANTHER" id="PTHR14905">
    <property type="entry name" value="NG37"/>
    <property type="match status" value="1"/>
</dbReference>
<feature type="compositionally biased region" description="Basic and acidic residues" evidence="1">
    <location>
        <begin position="874"/>
        <end position="884"/>
    </location>
</feature>
<organism evidence="3 4">
    <name type="scientific">Hymenoscyphus fraxineus</name>
    <dbReference type="NCBI Taxonomy" id="746836"/>
    <lineage>
        <taxon>Eukaryota</taxon>
        <taxon>Fungi</taxon>
        <taxon>Dikarya</taxon>
        <taxon>Ascomycota</taxon>
        <taxon>Pezizomycotina</taxon>
        <taxon>Leotiomycetes</taxon>
        <taxon>Helotiales</taxon>
        <taxon>Helotiaceae</taxon>
        <taxon>Hymenoscyphus</taxon>
    </lineage>
</organism>
<feature type="compositionally biased region" description="Gly residues" evidence="1">
    <location>
        <begin position="806"/>
        <end position="817"/>
    </location>
</feature>
<feature type="compositionally biased region" description="Polar residues" evidence="1">
    <location>
        <begin position="699"/>
        <end position="719"/>
    </location>
</feature>
<sequence>MPSFSASTAIITIAIVLLLARPAHAFGAGNIGSTSKVEGQNWRHGDIEDTLLKLMMARAAGGKKFSKMMVSRVYFGNWLRDYCKLFFFTHYQSYKTLAIQPGVVGPAQAIDVGTVKYVSAEAIRILLWVLGFMTFGFGTKEFEVTSDRLGCYRPEDHIDNPKDYADNIDATQYDRRLRGPVDESVELAIDPETGMKNYIANERAGIMTSAEHVRKLFTECIRLGRNYGRSNNKDELYEALRLLGTGLHCLEDYSAHSNYVELALIELGETDVFPHVGSNTEIRLRGARKSVYPLITGTFGGVDFLHSVCGEINDKATQSEIESLEGTMQQSGNSDTSALKDLLSSIPSGIFGDKDPAGKADELQDSATAAQMNQVRVSPREPEEFTQQMLEVQRQIYPIIEWHDDIMHSIQEAIAEIPVLPELIEQVEEQISIFVFSLLAPFVLPIISQIKNELNTGSSEIIQSSKDKQLIVFSDDDCSDPTHSMLSKDHFSNILNEAGGKIASSVLTWVVPQLMACWDDDNIDVDRTLNRIINGVFHHPALRDQGEDGAVDGRRAMFGVVEEWWSQMSRREQDDYRRKLTRDGVRNGENHKEGVHDHGHGCGGPLKMHKVGGGQGGPAGDILGGIAAAVSGGKSGGGGGGGRNEQFGKFAGEAAGGGAIGGIVGAIAGGVLGDVLGDDGEKKTYGSSGYDSQGGYQQKVTQVSHSGGQYGQNQYSETSYGDGGRRQEYSSYEQSDNSGSGYQQRTETRPSYGGGYEQRQETSTYGDSQSYGGGRRGSNERQEGYGGGYGGGRQESSYGGRQESSYGGGNESYGGGRQESSYGGRQESSYGGGNESYGGGRQESSYGGRQESSYGGGNESYGGGRQESGYGSQQRRDSRERRDEDENPIAEGISNLIGGFLGKKDKDNERRGW</sequence>
<feature type="compositionally biased region" description="Low complexity" evidence="1">
    <location>
        <begin position="685"/>
        <end position="698"/>
    </location>
</feature>
<keyword evidence="2" id="KW-0732">Signal</keyword>
<gene>
    <name evidence="3" type="ORF">HYFRA_00003293</name>
</gene>
<dbReference type="InterPro" id="IPR010816">
    <property type="entry name" value="Het-C"/>
</dbReference>
<name>A0A9N9KUZ1_9HELO</name>
<feature type="compositionally biased region" description="Gly residues" evidence="1">
    <location>
        <begin position="784"/>
        <end position="793"/>
    </location>
</feature>
<comment type="caution">
    <text evidence="3">The sequence shown here is derived from an EMBL/GenBank/DDBJ whole genome shotgun (WGS) entry which is preliminary data.</text>
</comment>
<evidence type="ECO:0000313" key="3">
    <source>
        <dbReference type="EMBL" id="CAG8953098.1"/>
    </source>
</evidence>
<reference evidence="3" key="1">
    <citation type="submission" date="2021-07" db="EMBL/GenBank/DDBJ databases">
        <authorList>
            <person name="Durling M."/>
        </authorList>
    </citation>
    <scope>NUCLEOTIDE SEQUENCE</scope>
</reference>
<feature type="compositionally biased region" description="Low complexity" evidence="1">
    <location>
        <begin position="794"/>
        <end position="805"/>
    </location>
</feature>
<dbReference type="InterPro" id="IPR052577">
    <property type="entry name" value="VWA7"/>
</dbReference>